<dbReference type="AlphaFoldDB" id="A0A917TX23"/>
<feature type="region of interest" description="Disordered" evidence="1">
    <location>
        <begin position="1"/>
        <end position="31"/>
    </location>
</feature>
<dbReference type="EMBL" id="BMLG01000021">
    <property type="protein sequence ID" value="GGM39801.1"/>
    <property type="molecule type" value="Genomic_DNA"/>
</dbReference>
<evidence type="ECO:0000313" key="4">
    <source>
        <dbReference type="Proteomes" id="UP000618460"/>
    </source>
</evidence>
<dbReference type="RefSeq" id="WP_162879207.1">
    <property type="nucleotide sequence ID" value="NZ_BMLG01000021.1"/>
</dbReference>
<feature type="compositionally biased region" description="Polar residues" evidence="1">
    <location>
        <begin position="21"/>
        <end position="31"/>
    </location>
</feature>
<comment type="caution">
    <text evidence="3">The sequence shown here is derived from an EMBL/GenBank/DDBJ whole genome shotgun (WGS) entry which is preliminary data.</text>
</comment>
<feature type="transmembrane region" description="Helical" evidence="2">
    <location>
        <begin position="55"/>
        <end position="77"/>
    </location>
</feature>
<feature type="compositionally biased region" description="Basic and acidic residues" evidence="1">
    <location>
        <begin position="1"/>
        <end position="19"/>
    </location>
</feature>
<organism evidence="3 4">
    <name type="scientific">Paraliobacillus quinghaiensis</name>
    <dbReference type="NCBI Taxonomy" id="470815"/>
    <lineage>
        <taxon>Bacteria</taxon>
        <taxon>Bacillati</taxon>
        <taxon>Bacillota</taxon>
        <taxon>Bacilli</taxon>
        <taxon>Bacillales</taxon>
        <taxon>Bacillaceae</taxon>
        <taxon>Paraliobacillus</taxon>
    </lineage>
</organism>
<reference evidence="3" key="2">
    <citation type="submission" date="2020-09" db="EMBL/GenBank/DDBJ databases">
        <authorList>
            <person name="Sun Q."/>
            <person name="Zhou Y."/>
        </authorList>
    </citation>
    <scope>NUCLEOTIDE SEQUENCE</scope>
    <source>
        <strain evidence="3">CGMCC 1.6333</strain>
    </source>
</reference>
<protein>
    <submittedName>
        <fullName evidence="3">Uncharacterized protein</fullName>
    </submittedName>
</protein>
<evidence type="ECO:0000313" key="3">
    <source>
        <dbReference type="EMBL" id="GGM39801.1"/>
    </source>
</evidence>
<feature type="region of interest" description="Disordered" evidence="1">
    <location>
        <begin position="80"/>
        <end position="118"/>
    </location>
</feature>
<accession>A0A917TX23</accession>
<dbReference type="Proteomes" id="UP000618460">
    <property type="component" value="Unassembled WGS sequence"/>
</dbReference>
<keyword evidence="4" id="KW-1185">Reference proteome</keyword>
<proteinExistence type="predicted"/>
<gene>
    <name evidence="3" type="ORF">GCM10011351_27430</name>
</gene>
<keyword evidence="2" id="KW-1133">Transmembrane helix</keyword>
<keyword evidence="2" id="KW-0472">Membrane</keyword>
<evidence type="ECO:0000256" key="1">
    <source>
        <dbReference type="SAM" id="MobiDB-lite"/>
    </source>
</evidence>
<evidence type="ECO:0000256" key="2">
    <source>
        <dbReference type="SAM" id="Phobius"/>
    </source>
</evidence>
<sequence length="417" mass="48560">MKINEHEKDHVEQKLREFPTHNLSHSSQESMHQNVIRTLKNNEKNERRGTIMKKMIAGIATVAAITLLMFLVMPTFLDDDENTGDNTTSENEQQEEQDNQDNQEEQNDEQQNEDDQNKQFTKETAQNVMQNYKQNFTTLIDSAEQDGLLPSFESQSEVHDHFTEVMSDDLASWMVESYINEEDDGVYLIAKDGPTWLAEDTDFSIEEVTDEHYKIIQERNSEMLGHREMIYHAKWQEDKWIVDSIDSKKLEEQVSIEQKSQEIIRGLHDRQMEYVANYVHEQKGLLFSPYVHVEEDAVTFEQDEVASLLDDKTTYLWGNYDGSGDPIELTPSGYFEEFLNVEPFLSPDEVLVDEYKQRGNTTNNIEEEFPEATVVEFYKSGSGENEEMNWSSINLVFEQNENGIWKLVALVSDQWTI</sequence>
<feature type="compositionally biased region" description="Acidic residues" evidence="1">
    <location>
        <begin position="92"/>
        <end position="114"/>
    </location>
</feature>
<name>A0A917TX23_9BACI</name>
<reference evidence="3" key="1">
    <citation type="journal article" date="2014" name="Int. J. Syst. Evol. Microbiol.">
        <title>Complete genome sequence of Corynebacterium casei LMG S-19264T (=DSM 44701T), isolated from a smear-ripened cheese.</title>
        <authorList>
            <consortium name="US DOE Joint Genome Institute (JGI-PGF)"/>
            <person name="Walter F."/>
            <person name="Albersmeier A."/>
            <person name="Kalinowski J."/>
            <person name="Ruckert C."/>
        </authorList>
    </citation>
    <scope>NUCLEOTIDE SEQUENCE</scope>
    <source>
        <strain evidence="3">CGMCC 1.6333</strain>
    </source>
</reference>
<keyword evidence="2" id="KW-0812">Transmembrane</keyword>